<dbReference type="Gene3D" id="2.60.260.20">
    <property type="entry name" value="Urease metallochaperone UreE, N-terminal domain"/>
    <property type="match status" value="2"/>
</dbReference>
<evidence type="ECO:0000256" key="7">
    <source>
        <dbReference type="ARBA" id="ARBA00022737"/>
    </source>
</evidence>
<comment type="cofactor">
    <cofactor evidence="1">
        <name>Zn(2+)</name>
        <dbReference type="ChEBI" id="CHEBI:29105"/>
    </cofactor>
</comment>
<dbReference type="AlphaFoldDB" id="A0A8S4C1T9"/>
<dbReference type="InterPro" id="IPR036869">
    <property type="entry name" value="J_dom_sf"/>
</dbReference>
<dbReference type="NCBIfam" id="TIGR02349">
    <property type="entry name" value="DnaJ_bact"/>
    <property type="match status" value="1"/>
</dbReference>
<evidence type="ECO:0000256" key="3">
    <source>
        <dbReference type="ARBA" id="ARBA00011738"/>
    </source>
</evidence>
<dbReference type="Gene3D" id="1.10.287.110">
    <property type="entry name" value="DnaJ domain"/>
    <property type="match status" value="1"/>
</dbReference>
<dbReference type="GO" id="GO:0031072">
    <property type="term" value="F:heat shock protein binding"/>
    <property type="evidence" value="ECO:0007669"/>
    <property type="project" value="InterPro"/>
</dbReference>
<protein>
    <submittedName>
        <fullName evidence="15">Molecular chaperone DnaJ</fullName>
    </submittedName>
</protein>
<gene>
    <name evidence="15" type="ORF">MHYMCMPASI_00608</name>
</gene>
<evidence type="ECO:0000256" key="2">
    <source>
        <dbReference type="ARBA" id="ARBA00004496"/>
    </source>
</evidence>
<dbReference type="Proteomes" id="UP000837675">
    <property type="component" value="Unassembled WGS sequence"/>
</dbReference>
<dbReference type="NCBIfam" id="NF008035">
    <property type="entry name" value="PRK10767.1"/>
    <property type="match status" value="1"/>
</dbReference>
<evidence type="ECO:0000313" key="16">
    <source>
        <dbReference type="Proteomes" id="UP000837675"/>
    </source>
</evidence>
<dbReference type="Pfam" id="PF00226">
    <property type="entry name" value="DnaJ"/>
    <property type="match status" value="1"/>
</dbReference>
<dbReference type="InterPro" id="IPR036410">
    <property type="entry name" value="HSP_DnaJ_Cys-rich_dom_sf"/>
</dbReference>
<evidence type="ECO:0000256" key="1">
    <source>
        <dbReference type="ARBA" id="ARBA00001947"/>
    </source>
</evidence>
<dbReference type="PROSITE" id="PS50076">
    <property type="entry name" value="DNAJ_2"/>
    <property type="match status" value="1"/>
</dbReference>
<dbReference type="PROSITE" id="PS00636">
    <property type="entry name" value="DNAJ_1"/>
    <property type="match status" value="1"/>
</dbReference>
<dbReference type="Pfam" id="PF01556">
    <property type="entry name" value="DnaJ_C"/>
    <property type="match status" value="1"/>
</dbReference>
<feature type="domain" description="J" evidence="13">
    <location>
        <begin position="5"/>
        <end position="70"/>
    </location>
</feature>
<dbReference type="FunFam" id="2.10.230.10:FF:000002">
    <property type="entry name" value="Molecular chaperone DnaJ"/>
    <property type="match status" value="1"/>
</dbReference>
<evidence type="ECO:0000256" key="10">
    <source>
        <dbReference type="ARBA" id="ARBA00023016"/>
    </source>
</evidence>
<dbReference type="Pfam" id="PF00684">
    <property type="entry name" value="DnaJ_CXXCXGXG"/>
    <property type="match status" value="1"/>
</dbReference>
<keyword evidence="10" id="KW-0346">Stress response</keyword>
<dbReference type="HAMAP" id="MF_01152">
    <property type="entry name" value="DnaJ"/>
    <property type="match status" value="1"/>
</dbReference>
<dbReference type="InterPro" id="IPR001305">
    <property type="entry name" value="HSP_DnaJ_Cys-rich_dom"/>
</dbReference>
<evidence type="ECO:0000313" key="15">
    <source>
        <dbReference type="EMBL" id="CAG7592756.1"/>
    </source>
</evidence>
<accession>A0A8S4C1T9</accession>
<name>A0A8S4C1T9_9ACAR</name>
<sequence>MSKKDYYETLGVARNANQDEIKKAYRKLAMKYHPDRNPGNKETEKKFKELNDAYEVLKDDSKRAAYDRYGDAAFGNGAAGAGSGFQSGFGEDFSDFADVFSNIFGSGFGSAARGSRKKSNAVRGSDLRYNLSITLEEAYHGKKHTIKYKTGVKCDSCGGTGSANKSGYTSCLACGGTGAIRAQQGFFTVETACRTCNGTGSVIKDPCKSCYGQGRVEREKSIAVSIPAGVEDETRIRVSGEGEAGLKGGPSGDLYIFVSIKKHPIFKRKDNDLYCDLPIKFTTAVLGGKVEVPCINGTTAILSIPAGTQSGSQFRLAGKGMPIMKSNNVFGDLYVKAALETPINLTSRQKELLEEFEKESSTGSSPESESFFQRVKNFWGDKKDK</sequence>
<dbReference type="GO" id="GO:0042026">
    <property type="term" value="P:protein refolding"/>
    <property type="evidence" value="ECO:0007669"/>
    <property type="project" value="TreeGrafter"/>
</dbReference>
<organism evidence="15 16">
    <name type="scientific">Hyalomma marginatum</name>
    <dbReference type="NCBI Taxonomy" id="34627"/>
    <lineage>
        <taxon>Eukaryota</taxon>
        <taxon>Metazoa</taxon>
        <taxon>Ecdysozoa</taxon>
        <taxon>Arthropoda</taxon>
        <taxon>Chelicerata</taxon>
        <taxon>Arachnida</taxon>
        <taxon>Acari</taxon>
        <taxon>Parasitiformes</taxon>
        <taxon>Ixodida</taxon>
        <taxon>Ixodoidea</taxon>
        <taxon>Ixodidae</taxon>
        <taxon>Hyalomminae</taxon>
        <taxon>Hyalomma</taxon>
    </lineage>
</organism>
<keyword evidence="9 12" id="KW-0862">Zinc</keyword>
<evidence type="ECO:0000256" key="8">
    <source>
        <dbReference type="ARBA" id="ARBA00022771"/>
    </source>
</evidence>
<dbReference type="InterPro" id="IPR008971">
    <property type="entry name" value="HSP40/DnaJ_pept-bd"/>
</dbReference>
<dbReference type="InterPro" id="IPR018253">
    <property type="entry name" value="DnaJ_domain_CS"/>
</dbReference>
<dbReference type="SUPFAM" id="SSF49493">
    <property type="entry name" value="HSP40/DnaJ peptide-binding domain"/>
    <property type="match status" value="2"/>
</dbReference>
<reference evidence="15" key="1">
    <citation type="submission" date="2021-06" db="EMBL/GenBank/DDBJ databases">
        <authorList>
            <person name="Nardi T."/>
            <person name="Nardi T."/>
        </authorList>
    </citation>
    <scope>NUCLEOTIDE SEQUENCE</scope>
</reference>
<dbReference type="InterPro" id="IPR012724">
    <property type="entry name" value="DnaJ"/>
</dbReference>
<dbReference type="EMBL" id="CAJVAF010000291">
    <property type="protein sequence ID" value="CAG7592756.1"/>
    <property type="molecule type" value="Genomic_DNA"/>
</dbReference>
<comment type="subunit">
    <text evidence="3">Homodimer.</text>
</comment>
<keyword evidence="11" id="KW-0143">Chaperone</keyword>
<dbReference type="CDD" id="cd10719">
    <property type="entry name" value="DnaJ_zf"/>
    <property type="match status" value="1"/>
</dbReference>
<evidence type="ECO:0000256" key="6">
    <source>
        <dbReference type="ARBA" id="ARBA00022723"/>
    </source>
</evidence>
<evidence type="ECO:0000256" key="12">
    <source>
        <dbReference type="PROSITE-ProRule" id="PRU00546"/>
    </source>
</evidence>
<dbReference type="GO" id="GO:0009408">
    <property type="term" value="P:response to heat"/>
    <property type="evidence" value="ECO:0007669"/>
    <property type="project" value="InterPro"/>
</dbReference>
<evidence type="ECO:0000259" key="13">
    <source>
        <dbReference type="PROSITE" id="PS50076"/>
    </source>
</evidence>
<keyword evidence="8 12" id="KW-0863">Zinc-finger</keyword>
<dbReference type="PRINTS" id="PR00625">
    <property type="entry name" value="JDOMAIN"/>
</dbReference>
<dbReference type="PANTHER" id="PTHR43096:SF48">
    <property type="entry name" value="CHAPERONE PROTEIN DNAJ"/>
    <property type="match status" value="1"/>
</dbReference>
<dbReference type="SUPFAM" id="SSF57938">
    <property type="entry name" value="DnaJ/Hsp40 cysteine-rich domain"/>
    <property type="match status" value="1"/>
</dbReference>
<keyword evidence="16" id="KW-1185">Reference proteome</keyword>
<dbReference type="InterPro" id="IPR001623">
    <property type="entry name" value="DnaJ_domain"/>
</dbReference>
<dbReference type="FunFam" id="1.10.287.110:FF:000034">
    <property type="entry name" value="Chaperone protein DnaJ"/>
    <property type="match status" value="1"/>
</dbReference>
<dbReference type="PROSITE" id="PS51188">
    <property type="entry name" value="ZF_CR"/>
    <property type="match status" value="1"/>
</dbReference>
<dbReference type="GO" id="GO:0008270">
    <property type="term" value="F:zinc ion binding"/>
    <property type="evidence" value="ECO:0007669"/>
    <property type="project" value="UniProtKB-KW"/>
</dbReference>
<dbReference type="GO" id="GO:0051082">
    <property type="term" value="F:unfolded protein binding"/>
    <property type="evidence" value="ECO:0007669"/>
    <property type="project" value="InterPro"/>
</dbReference>
<dbReference type="GO" id="GO:0005737">
    <property type="term" value="C:cytoplasm"/>
    <property type="evidence" value="ECO:0007669"/>
    <property type="project" value="UniProtKB-SubCell"/>
</dbReference>
<dbReference type="PANTHER" id="PTHR43096">
    <property type="entry name" value="DNAJ HOMOLOG 1, MITOCHONDRIAL-RELATED"/>
    <property type="match status" value="1"/>
</dbReference>
<comment type="subcellular location">
    <subcellularLocation>
        <location evidence="2">Cytoplasm</location>
    </subcellularLocation>
</comment>
<dbReference type="CDD" id="cd06257">
    <property type="entry name" value="DnaJ"/>
    <property type="match status" value="1"/>
</dbReference>
<evidence type="ECO:0000259" key="14">
    <source>
        <dbReference type="PROSITE" id="PS51188"/>
    </source>
</evidence>
<evidence type="ECO:0000256" key="9">
    <source>
        <dbReference type="ARBA" id="ARBA00022833"/>
    </source>
</evidence>
<dbReference type="FunFam" id="2.60.260.20:FF:000004">
    <property type="entry name" value="Molecular chaperone DnaJ"/>
    <property type="match status" value="1"/>
</dbReference>
<dbReference type="SMART" id="SM00271">
    <property type="entry name" value="DnaJ"/>
    <property type="match status" value="1"/>
</dbReference>
<dbReference type="CDD" id="cd10747">
    <property type="entry name" value="DnaJ_C"/>
    <property type="match status" value="1"/>
</dbReference>
<feature type="domain" description="CR-type" evidence="14">
    <location>
        <begin position="141"/>
        <end position="219"/>
    </location>
</feature>
<dbReference type="GO" id="GO:0006260">
    <property type="term" value="P:DNA replication"/>
    <property type="evidence" value="ECO:0007669"/>
    <property type="project" value="UniProtKB-KW"/>
</dbReference>
<dbReference type="GO" id="GO:0005524">
    <property type="term" value="F:ATP binding"/>
    <property type="evidence" value="ECO:0007669"/>
    <property type="project" value="InterPro"/>
</dbReference>
<keyword evidence="4" id="KW-0963">Cytoplasm</keyword>
<dbReference type="InterPro" id="IPR002939">
    <property type="entry name" value="DnaJ_C"/>
</dbReference>
<evidence type="ECO:0000256" key="5">
    <source>
        <dbReference type="ARBA" id="ARBA00022705"/>
    </source>
</evidence>
<evidence type="ECO:0000256" key="11">
    <source>
        <dbReference type="ARBA" id="ARBA00023186"/>
    </source>
</evidence>
<keyword evidence="6 12" id="KW-0479">Metal-binding</keyword>
<dbReference type="Gene3D" id="2.10.230.10">
    <property type="entry name" value="Heat shock protein DnaJ, cysteine-rich domain"/>
    <property type="match status" value="1"/>
</dbReference>
<keyword evidence="5" id="KW-0235">DNA replication</keyword>
<feature type="zinc finger region" description="CR-type" evidence="12">
    <location>
        <begin position="141"/>
        <end position="219"/>
    </location>
</feature>
<proteinExistence type="inferred from homology"/>
<evidence type="ECO:0000256" key="4">
    <source>
        <dbReference type="ARBA" id="ARBA00022490"/>
    </source>
</evidence>
<keyword evidence="7" id="KW-0677">Repeat</keyword>
<dbReference type="SUPFAM" id="SSF46565">
    <property type="entry name" value="Chaperone J-domain"/>
    <property type="match status" value="1"/>
</dbReference>
<comment type="caution">
    <text evidence="15">The sequence shown here is derived from an EMBL/GenBank/DDBJ whole genome shotgun (WGS) entry which is preliminary data.</text>
</comment>